<feature type="binding site" evidence="6">
    <location>
        <begin position="10"/>
        <end position="17"/>
    </location>
    <ligand>
        <name>NADP(+)</name>
        <dbReference type="ChEBI" id="CHEBI:58349"/>
    </ligand>
</feature>
<dbReference type="Gene3D" id="3.30.360.10">
    <property type="entry name" value="Dihydrodipicolinate Reductase, domain 2"/>
    <property type="match status" value="1"/>
</dbReference>
<feature type="binding site" evidence="6">
    <location>
        <position position="44"/>
    </location>
    <ligand>
        <name>NADP(+)</name>
        <dbReference type="ChEBI" id="CHEBI:58349"/>
    </ligand>
</feature>
<dbReference type="KEGG" id="pnp:IJ22_02550"/>
<feature type="binding site" evidence="6">
    <location>
        <position position="342"/>
    </location>
    <ligand>
        <name>substrate</name>
    </ligand>
</feature>
<dbReference type="UniPathway" id="UPA00115">
    <property type="reaction ID" value="UER00408"/>
</dbReference>
<dbReference type="EMBL" id="CP013652">
    <property type="protein sequence ID" value="ALS20644.1"/>
    <property type="molecule type" value="Genomic_DNA"/>
</dbReference>
<dbReference type="GO" id="GO:0004345">
    <property type="term" value="F:glucose-6-phosphate dehydrogenase activity"/>
    <property type="evidence" value="ECO:0007669"/>
    <property type="project" value="UniProtKB-UniRule"/>
</dbReference>
<dbReference type="STRING" id="162209.IJ22_02550"/>
<dbReference type="Proteomes" id="UP000061660">
    <property type="component" value="Chromosome"/>
</dbReference>
<keyword evidence="4 6" id="KW-0560">Oxidoreductase</keyword>
<evidence type="ECO:0000256" key="3">
    <source>
        <dbReference type="ARBA" id="ARBA00022857"/>
    </source>
</evidence>
<feature type="binding site" evidence="6">
    <location>
        <position position="150"/>
    </location>
    <ligand>
        <name>NADP(+)</name>
        <dbReference type="ChEBI" id="CHEBI:58349"/>
    </ligand>
</feature>
<accession>A0A0U2VWI8</accession>
<evidence type="ECO:0000259" key="8">
    <source>
        <dbReference type="Pfam" id="PF02781"/>
    </source>
</evidence>
<evidence type="ECO:0000259" key="7">
    <source>
        <dbReference type="Pfam" id="PF00479"/>
    </source>
</evidence>
<gene>
    <name evidence="6" type="primary">zwf</name>
    <name evidence="9" type="ORF">IJ22_02550</name>
</gene>
<comment type="pathway">
    <text evidence="1 6">Carbohydrate degradation; pentose phosphate pathway; D-ribulose 5-phosphate from D-glucose 6-phosphate (oxidative stage): step 1/3.</text>
</comment>
<feature type="active site" description="Proton acceptor" evidence="6">
    <location>
        <position position="242"/>
    </location>
</feature>
<name>A0A0U2VWI8_9BACL</name>
<dbReference type="GO" id="GO:0006006">
    <property type="term" value="P:glucose metabolic process"/>
    <property type="evidence" value="ECO:0007669"/>
    <property type="project" value="UniProtKB-KW"/>
</dbReference>
<keyword evidence="2 6" id="KW-0313">Glucose metabolism</keyword>
<comment type="catalytic activity">
    <reaction evidence="6">
        <text>D-glucose 6-phosphate + NADP(+) = 6-phospho-D-glucono-1,5-lactone + NADPH + H(+)</text>
        <dbReference type="Rhea" id="RHEA:15841"/>
        <dbReference type="ChEBI" id="CHEBI:15378"/>
        <dbReference type="ChEBI" id="CHEBI:57783"/>
        <dbReference type="ChEBI" id="CHEBI:57955"/>
        <dbReference type="ChEBI" id="CHEBI:58349"/>
        <dbReference type="ChEBI" id="CHEBI:61548"/>
        <dbReference type="EC" id="1.1.1.49"/>
    </reaction>
</comment>
<reference evidence="9 10" key="2">
    <citation type="journal article" date="2016" name="Genome Announc.">
        <title>Complete Genome Sequences of Two Interactive Moderate Thermophiles, Paenibacillus napthalenovorans 32O-Y and Paenibacillus sp. 32O-W.</title>
        <authorList>
            <person name="Butler R.R.III."/>
            <person name="Wang J."/>
            <person name="Stark B.C."/>
            <person name="Pombert J.F."/>
        </authorList>
    </citation>
    <scope>NUCLEOTIDE SEQUENCE [LARGE SCALE GENOMIC DNA]</scope>
    <source>
        <strain evidence="9 10">32O-Y</strain>
    </source>
</reference>
<keyword evidence="3 6" id="KW-0521">NADP</keyword>
<dbReference type="GO" id="GO:0050661">
    <property type="term" value="F:NADP binding"/>
    <property type="evidence" value="ECO:0007669"/>
    <property type="project" value="UniProtKB-UniRule"/>
</dbReference>
<dbReference type="PANTHER" id="PTHR23429:SF0">
    <property type="entry name" value="GLUCOSE-6-PHOSPHATE 1-DEHYDROGENASE"/>
    <property type="match status" value="1"/>
</dbReference>
<dbReference type="GO" id="GO:0009051">
    <property type="term" value="P:pentose-phosphate shunt, oxidative branch"/>
    <property type="evidence" value="ECO:0007669"/>
    <property type="project" value="TreeGrafter"/>
</dbReference>
<dbReference type="RefSeq" id="WP_062410814.1">
    <property type="nucleotide sequence ID" value="NZ_CP013652.1"/>
</dbReference>
<dbReference type="SUPFAM" id="SSF51735">
    <property type="entry name" value="NAD(P)-binding Rossmann-fold domains"/>
    <property type="match status" value="1"/>
</dbReference>
<dbReference type="GO" id="GO:0005829">
    <property type="term" value="C:cytosol"/>
    <property type="evidence" value="ECO:0007669"/>
    <property type="project" value="TreeGrafter"/>
</dbReference>
<dbReference type="Pfam" id="PF00479">
    <property type="entry name" value="G6PD_N"/>
    <property type="match status" value="1"/>
</dbReference>
<evidence type="ECO:0000256" key="4">
    <source>
        <dbReference type="ARBA" id="ARBA00023002"/>
    </source>
</evidence>
<evidence type="ECO:0000256" key="1">
    <source>
        <dbReference type="ARBA" id="ARBA00004937"/>
    </source>
</evidence>
<feature type="binding site" evidence="6">
    <location>
        <position position="347"/>
    </location>
    <ligand>
        <name>substrate</name>
    </ligand>
</feature>
<feature type="binding site" evidence="6">
    <location>
        <position position="184"/>
    </location>
    <ligand>
        <name>substrate</name>
    </ligand>
</feature>
<dbReference type="AlphaFoldDB" id="A0A0U2VWI8"/>
<evidence type="ECO:0000313" key="10">
    <source>
        <dbReference type="Proteomes" id="UP000061660"/>
    </source>
</evidence>
<evidence type="ECO:0000313" key="9">
    <source>
        <dbReference type="EMBL" id="ALS20644.1"/>
    </source>
</evidence>
<dbReference type="InterPro" id="IPR001282">
    <property type="entry name" value="G6P_DH"/>
</dbReference>
<feature type="domain" description="Glucose-6-phosphate dehydrogenase NAD-binding" evidence="7">
    <location>
        <begin position="7"/>
        <end position="189"/>
    </location>
</feature>
<dbReference type="InterPro" id="IPR022674">
    <property type="entry name" value="G6P_DH_NAD-bd"/>
</dbReference>
<keyword evidence="5 6" id="KW-0119">Carbohydrate metabolism</keyword>
<dbReference type="PIRSF" id="PIRSF000110">
    <property type="entry name" value="G6PD"/>
    <property type="match status" value="1"/>
</dbReference>
<evidence type="ECO:0000256" key="6">
    <source>
        <dbReference type="HAMAP-Rule" id="MF_00966"/>
    </source>
</evidence>
<reference evidence="10" key="1">
    <citation type="submission" date="2015-12" db="EMBL/GenBank/DDBJ databases">
        <title>Complete genome sequences of two moderately thermophilic Paenibacillus species.</title>
        <authorList>
            <person name="Butler R.III."/>
            <person name="Wang J."/>
            <person name="Stark B.C."/>
            <person name="Pombert J.-F."/>
        </authorList>
    </citation>
    <scope>NUCLEOTIDE SEQUENCE [LARGE SCALE GENOMIC DNA]</scope>
    <source>
        <strain evidence="10">32O-Y</strain>
    </source>
</reference>
<feature type="domain" description="Glucose-6-phosphate dehydrogenase C-terminal" evidence="8">
    <location>
        <begin position="196"/>
        <end position="483"/>
    </location>
</feature>
<comment type="function">
    <text evidence="6">Catalyzes the oxidation of glucose 6-phosphate to 6-phosphogluconolactone.</text>
</comment>
<comment type="similarity">
    <text evidence="6">Belongs to the glucose-6-phosphate dehydrogenase family.</text>
</comment>
<dbReference type="InterPro" id="IPR022675">
    <property type="entry name" value="G6P_DH_C"/>
</dbReference>
<dbReference type="SUPFAM" id="SSF55347">
    <property type="entry name" value="Glyceraldehyde-3-phosphate dehydrogenase-like, C-terminal domain"/>
    <property type="match status" value="1"/>
</dbReference>
<dbReference type="Gene3D" id="3.40.50.720">
    <property type="entry name" value="NAD(P)-binding Rossmann-like Domain"/>
    <property type="match status" value="1"/>
</dbReference>
<feature type="binding site" evidence="6">
    <location>
        <begin position="87"/>
        <end position="88"/>
    </location>
    <ligand>
        <name>NADP(+)</name>
        <dbReference type="ChEBI" id="CHEBI:58349"/>
    </ligand>
</feature>
<dbReference type="PATRIC" id="fig|162209.4.peg.265"/>
<keyword evidence="10" id="KW-1185">Reference proteome</keyword>
<feature type="binding site" evidence="6">
    <location>
        <position position="218"/>
    </location>
    <ligand>
        <name>substrate</name>
    </ligand>
</feature>
<protein>
    <recommendedName>
        <fullName evidence="6">Glucose-6-phosphate 1-dehydrogenase</fullName>
        <shortName evidence="6">G6PD</shortName>
        <ecNumber evidence="6">1.1.1.49</ecNumber>
    </recommendedName>
</protein>
<dbReference type="EC" id="1.1.1.49" evidence="6"/>
<dbReference type="Pfam" id="PF02781">
    <property type="entry name" value="G6PD_C"/>
    <property type="match status" value="1"/>
</dbReference>
<proteinExistence type="inferred from homology"/>
<dbReference type="PANTHER" id="PTHR23429">
    <property type="entry name" value="GLUCOSE-6-PHOSPHATE 1-DEHYDROGENASE G6PD"/>
    <property type="match status" value="1"/>
</dbReference>
<dbReference type="NCBIfam" id="TIGR00871">
    <property type="entry name" value="zwf"/>
    <property type="match status" value="1"/>
</dbReference>
<evidence type="ECO:0000256" key="5">
    <source>
        <dbReference type="ARBA" id="ARBA00023277"/>
    </source>
</evidence>
<feature type="binding site" evidence="6">
    <location>
        <position position="180"/>
    </location>
    <ligand>
        <name>substrate</name>
    </ligand>
</feature>
<feature type="binding site" evidence="6">
    <location>
        <position position="237"/>
    </location>
    <ligand>
        <name>substrate</name>
    </ligand>
</feature>
<sequence length="499" mass="57467">MDAMTFVLFGSTGDLAKRKLFPALYNLFLEQKLPQAFSVINLGRKPLSDEEFQAYVEQSLHTFSRRKPEDRSQVEPFLRNFRYLDMDVTKPEGYRELLKRIEEREKELNIPENRMFYLSVAPEFFDVIALNIKESGLGSGRGWKRLIIEKPFGHDLPSARKLNAKLNQAFEEDEIYRIDHYLGKPMVQNLETLIPANPVLKALWSNQYIANIQITASETVGVEERAGYYEGAGAIRDMFQNHMLQLLMMTAMHLPTPVTEQNVRKQKSSLLKSLRPICKTEAARHVVRGQYGAGEIHGQAVPAYRDEPGVDAASMTDTFIAARLWIDEFFWKDVPIYIRTGKRMKEKSTRIVLEFKDRLKEQNADADRMPNLLTIQINPDEKITLQLNGRNPLKNGRMEPVTLDFSVPSDQMPEAYELLLFDALKGDATFFAHWEEVELAWKWVQPLVEAFEENLLPLHVYPAGSFGPAMADALLEEQGFHWWHDETPEARELYKLAAI</sequence>
<evidence type="ECO:0000256" key="2">
    <source>
        <dbReference type="ARBA" id="ARBA00022526"/>
    </source>
</evidence>
<organism evidence="9 10">
    <name type="scientific">Paenibacillus naphthalenovorans</name>
    <dbReference type="NCBI Taxonomy" id="162209"/>
    <lineage>
        <taxon>Bacteria</taxon>
        <taxon>Bacillati</taxon>
        <taxon>Bacillota</taxon>
        <taxon>Bacilli</taxon>
        <taxon>Bacillales</taxon>
        <taxon>Paenibacillaceae</taxon>
        <taxon>Paenibacillus</taxon>
    </lineage>
</organism>
<dbReference type="InterPro" id="IPR036291">
    <property type="entry name" value="NAD(P)-bd_dom_sf"/>
</dbReference>
<dbReference type="PRINTS" id="PR00079">
    <property type="entry name" value="G6PDHDRGNASE"/>
</dbReference>
<dbReference type="OrthoDB" id="9802739at2"/>
<dbReference type="HAMAP" id="MF_00966">
    <property type="entry name" value="G6PD"/>
    <property type="match status" value="1"/>
</dbReference>